<name>A0A9X4MCH9_9CYAN</name>
<feature type="binding site" evidence="4">
    <location>
        <begin position="47"/>
        <end position="49"/>
    </location>
    <ligand>
        <name>N(1)-(5-phospho-beta-D-ribosyl)glycinamide</name>
        <dbReference type="ChEBI" id="CHEBI:143788"/>
    </ligand>
</feature>
<dbReference type="HAMAP" id="MF_01930">
    <property type="entry name" value="PurN"/>
    <property type="match status" value="1"/>
</dbReference>
<evidence type="ECO:0000256" key="1">
    <source>
        <dbReference type="ARBA" id="ARBA00005054"/>
    </source>
</evidence>
<sequence>MSSPEISPTTPDLSQDAHGHRDNRDNRDECEHSQGVTTLAVLASGSGSNLEAIAKAIENGQLLAKIAVVIYNEPEAYVKQRADKFGIPAILINHRDYKSRAAIDLAIVDILKQYHIDLVIMAGWMRIVTQVLIDAFPERILNIHPSLLPSFKGIHAIEQAFNYGVKITGCTVHILSLEVDSGKILKQAAVPILASDTLVDLQKRIQVQEHIIYPAAIAEYAQSLTK</sequence>
<dbReference type="EMBL" id="VBTY01000234">
    <property type="protein sequence ID" value="MDG3496832.1"/>
    <property type="molecule type" value="Genomic_DNA"/>
</dbReference>
<evidence type="ECO:0000259" key="6">
    <source>
        <dbReference type="Pfam" id="PF00551"/>
    </source>
</evidence>
<feature type="active site" description="Proton donor" evidence="4">
    <location>
        <position position="144"/>
    </location>
</feature>
<evidence type="ECO:0000256" key="5">
    <source>
        <dbReference type="SAM" id="MobiDB-lite"/>
    </source>
</evidence>
<feature type="region of interest" description="Disordered" evidence="5">
    <location>
        <begin position="1"/>
        <end position="31"/>
    </location>
</feature>
<comment type="catalytic activity">
    <reaction evidence="4">
        <text>N(1)-(5-phospho-beta-D-ribosyl)glycinamide + (6R)-10-formyltetrahydrofolate = N(2)-formyl-N(1)-(5-phospho-beta-D-ribosyl)glycinamide + (6S)-5,6,7,8-tetrahydrofolate + H(+)</text>
        <dbReference type="Rhea" id="RHEA:15053"/>
        <dbReference type="ChEBI" id="CHEBI:15378"/>
        <dbReference type="ChEBI" id="CHEBI:57453"/>
        <dbReference type="ChEBI" id="CHEBI:143788"/>
        <dbReference type="ChEBI" id="CHEBI:147286"/>
        <dbReference type="ChEBI" id="CHEBI:195366"/>
        <dbReference type="EC" id="2.1.2.2"/>
    </reaction>
</comment>
<feature type="site" description="Raises pKa of active site His" evidence="4">
    <location>
        <position position="180"/>
    </location>
</feature>
<feature type="binding site" evidence="4">
    <location>
        <position position="142"/>
    </location>
    <ligand>
        <name>(6R)-10-formyltetrahydrofolate</name>
        <dbReference type="ChEBI" id="CHEBI:195366"/>
    </ligand>
</feature>
<feature type="compositionally biased region" description="Polar residues" evidence="5">
    <location>
        <begin position="1"/>
        <end position="13"/>
    </location>
</feature>
<dbReference type="Pfam" id="PF00551">
    <property type="entry name" value="Formyl_trans_N"/>
    <property type="match status" value="1"/>
</dbReference>
<feature type="binding site" evidence="4">
    <location>
        <begin position="125"/>
        <end position="128"/>
    </location>
    <ligand>
        <name>(6R)-10-formyltetrahydrofolate</name>
        <dbReference type="ChEBI" id="CHEBI:195366"/>
    </ligand>
</feature>
<keyword evidence="3 4" id="KW-0658">Purine biosynthesis</keyword>
<dbReference type="NCBIfam" id="TIGR00639">
    <property type="entry name" value="PurN"/>
    <property type="match status" value="1"/>
</dbReference>
<evidence type="ECO:0000313" key="8">
    <source>
        <dbReference type="Proteomes" id="UP001152872"/>
    </source>
</evidence>
<dbReference type="Proteomes" id="UP001152872">
    <property type="component" value="Unassembled WGS sequence"/>
</dbReference>
<dbReference type="CDD" id="cd08645">
    <property type="entry name" value="FMT_core_GART"/>
    <property type="match status" value="1"/>
</dbReference>
<evidence type="ECO:0000256" key="4">
    <source>
        <dbReference type="HAMAP-Rule" id="MF_01930"/>
    </source>
</evidence>
<accession>A0A9X4MCH9</accession>
<feature type="domain" description="Formyl transferase N-terminal" evidence="6">
    <location>
        <begin position="39"/>
        <end position="217"/>
    </location>
</feature>
<dbReference type="SUPFAM" id="SSF53328">
    <property type="entry name" value="Formyltransferase"/>
    <property type="match status" value="1"/>
</dbReference>
<comment type="caution">
    <text evidence="7">The sequence shown here is derived from an EMBL/GenBank/DDBJ whole genome shotgun (WGS) entry which is preliminary data.</text>
</comment>
<organism evidence="7 8">
    <name type="scientific">Pseudanabaena catenata USMAC16</name>
    <dbReference type="NCBI Taxonomy" id="1855837"/>
    <lineage>
        <taxon>Bacteria</taxon>
        <taxon>Bacillati</taxon>
        <taxon>Cyanobacteriota</taxon>
        <taxon>Cyanophyceae</taxon>
        <taxon>Pseudanabaenales</taxon>
        <taxon>Pseudanabaenaceae</taxon>
        <taxon>Pseudanabaena</taxon>
    </lineage>
</organism>
<feature type="compositionally biased region" description="Basic and acidic residues" evidence="5">
    <location>
        <begin position="15"/>
        <end position="31"/>
    </location>
</feature>
<proteinExistence type="inferred from homology"/>
<dbReference type="InterPro" id="IPR036477">
    <property type="entry name" value="Formyl_transf_N_sf"/>
</dbReference>
<dbReference type="PANTHER" id="PTHR43369">
    <property type="entry name" value="PHOSPHORIBOSYLGLYCINAMIDE FORMYLTRANSFERASE"/>
    <property type="match status" value="1"/>
</dbReference>
<keyword evidence="8" id="KW-1185">Reference proteome</keyword>
<dbReference type="PANTHER" id="PTHR43369:SF2">
    <property type="entry name" value="PHOSPHORIBOSYLGLYCINAMIDE FORMYLTRANSFERASE"/>
    <property type="match status" value="1"/>
</dbReference>
<feature type="binding site" evidence="4">
    <location>
        <position position="100"/>
    </location>
    <ligand>
        <name>(6R)-10-formyltetrahydrofolate</name>
        <dbReference type="ChEBI" id="CHEBI:195366"/>
    </ligand>
</feature>
<dbReference type="InterPro" id="IPR002376">
    <property type="entry name" value="Formyl_transf_N"/>
</dbReference>
<dbReference type="RefSeq" id="WP_009629025.1">
    <property type="nucleotide sequence ID" value="NZ_VBTY01000234.1"/>
</dbReference>
<evidence type="ECO:0000313" key="7">
    <source>
        <dbReference type="EMBL" id="MDG3496832.1"/>
    </source>
</evidence>
<dbReference type="Gene3D" id="3.40.50.170">
    <property type="entry name" value="Formyl transferase, N-terminal domain"/>
    <property type="match status" value="1"/>
</dbReference>
<evidence type="ECO:0000256" key="2">
    <source>
        <dbReference type="ARBA" id="ARBA00022679"/>
    </source>
</evidence>
<dbReference type="GO" id="GO:0005829">
    <property type="term" value="C:cytosol"/>
    <property type="evidence" value="ECO:0007669"/>
    <property type="project" value="TreeGrafter"/>
</dbReference>
<dbReference type="GO" id="GO:0004644">
    <property type="term" value="F:phosphoribosylglycinamide formyltransferase activity"/>
    <property type="evidence" value="ECO:0007669"/>
    <property type="project" value="UniProtKB-UniRule"/>
</dbReference>
<dbReference type="InterPro" id="IPR004607">
    <property type="entry name" value="GART"/>
</dbReference>
<comment type="similarity">
    <text evidence="4">Belongs to the GART family.</text>
</comment>
<dbReference type="GO" id="GO:0006189">
    <property type="term" value="P:'de novo' IMP biosynthetic process"/>
    <property type="evidence" value="ECO:0007669"/>
    <property type="project" value="UniProtKB-UniRule"/>
</dbReference>
<evidence type="ECO:0000256" key="3">
    <source>
        <dbReference type="ARBA" id="ARBA00022755"/>
    </source>
</evidence>
<comment type="pathway">
    <text evidence="1 4">Purine metabolism; IMP biosynthesis via de novo pathway; N(2)-formyl-N(1)-(5-phospho-D-ribosyl)glycinamide from N(1)-(5-phospho-D-ribosyl)glycinamide (10-formyl THF route): step 1/1.</text>
</comment>
<protein>
    <recommendedName>
        <fullName evidence="4">Phosphoribosylglycinamide formyltransferase</fullName>
        <ecNumber evidence="4">2.1.2.2</ecNumber>
    </recommendedName>
    <alternativeName>
        <fullName evidence="4">5'-phosphoribosylglycinamide transformylase</fullName>
    </alternativeName>
    <alternativeName>
        <fullName evidence="4">GAR transformylase</fullName>
        <shortName evidence="4">GART</shortName>
    </alternativeName>
</protein>
<dbReference type="EC" id="2.1.2.2" evidence="4"/>
<gene>
    <name evidence="4 7" type="primary">purN</name>
    <name evidence="7" type="ORF">FEV09_20025</name>
</gene>
<comment type="function">
    <text evidence="4">Catalyzes the transfer of a formyl group from 10-formyltetrahydrofolate to 5-phospho-ribosyl-glycinamide (GAR), producing 5-phospho-ribosyl-N-formylglycinamide (FGAR) and tetrahydrofolate.</text>
</comment>
<reference evidence="7" key="1">
    <citation type="submission" date="2019-05" db="EMBL/GenBank/DDBJ databases">
        <title>Whole genome sequencing of Pseudanabaena catenata USMAC16.</title>
        <authorList>
            <person name="Khan Z."/>
            <person name="Omar W.M."/>
            <person name="Convey P."/>
            <person name="Merican F."/>
            <person name="Najimudin N."/>
        </authorList>
    </citation>
    <scope>NUCLEOTIDE SEQUENCE</scope>
    <source>
        <strain evidence="7">USMAC16</strain>
    </source>
</reference>
<keyword evidence="2 4" id="KW-0808">Transferase</keyword>
<dbReference type="AlphaFoldDB" id="A0A9X4MCH9"/>